<evidence type="ECO:0000313" key="3">
    <source>
        <dbReference type="Proteomes" id="UP000585614"/>
    </source>
</evidence>
<comment type="caution">
    <text evidence="2">The sequence shown here is derived from an EMBL/GenBank/DDBJ whole genome shotgun (WGS) entry which is preliminary data.</text>
</comment>
<evidence type="ECO:0000256" key="1">
    <source>
        <dbReference type="SAM" id="MobiDB-lite"/>
    </source>
</evidence>
<sequence length="187" mass="19971">MDPFLAGPALHQRAQSRPLARLPRASLGRGRVDGGDRGPCFPRGDASPLELRPGARKGEGGAVRGGRGLLAERVPAPRSYGPLGPSAKATPPGPRFPSDRTAPRLLFPAVSQVGMLRLGQPPNASASAITLTKRKQKRRHSATPPLLRDSLSPEQVPRGWRFSRDCSALLEGRSIRKAGCRSRELVG</sequence>
<dbReference type="EMBL" id="JACAGC010000017">
    <property type="protein sequence ID" value="KAF6306579.1"/>
    <property type="molecule type" value="Genomic_DNA"/>
</dbReference>
<evidence type="ECO:0000313" key="2">
    <source>
        <dbReference type="EMBL" id="KAF6306579.1"/>
    </source>
</evidence>
<dbReference type="AlphaFoldDB" id="A0A7J7U125"/>
<accession>A0A7J7U125</accession>
<proteinExistence type="predicted"/>
<gene>
    <name evidence="2" type="ORF">mRhiFer1_008678</name>
</gene>
<dbReference type="Proteomes" id="UP000585614">
    <property type="component" value="Unassembled WGS sequence"/>
</dbReference>
<organism evidence="2 3">
    <name type="scientific">Rhinolophus ferrumequinum</name>
    <name type="common">Greater horseshoe bat</name>
    <dbReference type="NCBI Taxonomy" id="59479"/>
    <lineage>
        <taxon>Eukaryota</taxon>
        <taxon>Metazoa</taxon>
        <taxon>Chordata</taxon>
        <taxon>Craniata</taxon>
        <taxon>Vertebrata</taxon>
        <taxon>Euteleostomi</taxon>
        <taxon>Mammalia</taxon>
        <taxon>Eutheria</taxon>
        <taxon>Laurasiatheria</taxon>
        <taxon>Chiroptera</taxon>
        <taxon>Yinpterochiroptera</taxon>
        <taxon>Rhinolophoidea</taxon>
        <taxon>Rhinolophidae</taxon>
        <taxon>Rhinolophinae</taxon>
        <taxon>Rhinolophus</taxon>
    </lineage>
</organism>
<reference evidence="2 3" key="1">
    <citation type="journal article" date="2020" name="Nature">
        <title>Six reference-quality genomes reveal evolution of bat adaptations.</title>
        <authorList>
            <person name="Jebb D."/>
            <person name="Huang Z."/>
            <person name="Pippel M."/>
            <person name="Hughes G.M."/>
            <person name="Lavrichenko K."/>
            <person name="Devanna P."/>
            <person name="Winkler S."/>
            <person name="Jermiin L.S."/>
            <person name="Skirmuntt E.C."/>
            <person name="Katzourakis A."/>
            <person name="Burkitt-Gray L."/>
            <person name="Ray D.A."/>
            <person name="Sullivan K.A.M."/>
            <person name="Roscito J.G."/>
            <person name="Kirilenko B.M."/>
            <person name="Davalos L.M."/>
            <person name="Corthals A.P."/>
            <person name="Power M.L."/>
            <person name="Jones G."/>
            <person name="Ransome R.D."/>
            <person name="Dechmann D.K.N."/>
            <person name="Locatelli A.G."/>
            <person name="Puechmaille S.J."/>
            <person name="Fedrigo O."/>
            <person name="Jarvis E.D."/>
            <person name="Hiller M."/>
            <person name="Vernes S.C."/>
            <person name="Myers E.W."/>
            <person name="Teeling E.C."/>
        </authorList>
    </citation>
    <scope>NUCLEOTIDE SEQUENCE [LARGE SCALE GENOMIC DNA]</scope>
    <source>
        <strain evidence="2">MRhiFer1</strain>
        <tissue evidence="2">Lung</tissue>
    </source>
</reference>
<feature type="compositionally biased region" description="Basic residues" evidence="1">
    <location>
        <begin position="132"/>
        <end position="141"/>
    </location>
</feature>
<name>A0A7J7U125_RHIFE</name>
<protein>
    <submittedName>
        <fullName evidence="2">Uncharacterized protein</fullName>
    </submittedName>
</protein>
<feature type="region of interest" description="Disordered" evidence="1">
    <location>
        <begin position="118"/>
        <end position="156"/>
    </location>
</feature>
<feature type="region of interest" description="Disordered" evidence="1">
    <location>
        <begin position="1"/>
        <end position="101"/>
    </location>
</feature>